<organism evidence="15 16">
    <name type="scientific">Heterostelium pallidum (strain ATCC 26659 / Pp 5 / PN500)</name>
    <name type="common">Cellular slime mold</name>
    <name type="synonym">Polysphondylium pallidum</name>
    <dbReference type="NCBI Taxonomy" id="670386"/>
    <lineage>
        <taxon>Eukaryota</taxon>
        <taxon>Amoebozoa</taxon>
        <taxon>Evosea</taxon>
        <taxon>Eumycetozoa</taxon>
        <taxon>Dictyostelia</taxon>
        <taxon>Acytosteliales</taxon>
        <taxon>Acytosteliaceae</taxon>
        <taxon>Heterostelium</taxon>
    </lineage>
</organism>
<comment type="pathway">
    <text evidence="2 10">Protein modification; eIF5A hypusination.</text>
</comment>
<feature type="binding site" evidence="10">
    <location>
        <position position="326"/>
    </location>
    <ligand>
        <name>Fe cation</name>
        <dbReference type="ChEBI" id="CHEBI:24875"/>
        <label>1</label>
    </ligand>
</feature>
<dbReference type="SUPFAM" id="SSF48371">
    <property type="entry name" value="ARM repeat"/>
    <property type="match status" value="1"/>
</dbReference>
<gene>
    <name evidence="15" type="ORF">PPL_05610</name>
</gene>
<comment type="cofactor">
    <cofactor evidence="10">
        <name>Fe(2+)</name>
        <dbReference type="ChEBI" id="CHEBI:29033"/>
    </cofactor>
    <text evidence="10">Binds 2 Fe(2+) ions per subunit.</text>
</comment>
<dbReference type="InterPro" id="IPR033909">
    <property type="entry name" value="RNR_small"/>
</dbReference>
<dbReference type="PANTHER" id="PTHR22958:SF1">
    <property type="entry name" value="GLYCEROPHOSPHOCHOLINE PHOSPHODIESTERASE GPCPD1"/>
    <property type="match status" value="1"/>
</dbReference>
<dbReference type="InterPro" id="IPR016024">
    <property type="entry name" value="ARM-type_fold"/>
</dbReference>
<keyword evidence="12" id="KW-0472">Membrane</keyword>
<feature type="binding site" evidence="10">
    <location>
        <position position="359"/>
    </location>
    <ligand>
        <name>Fe cation</name>
        <dbReference type="ChEBI" id="CHEBI:24875"/>
        <label>1</label>
    </ligand>
</feature>
<dbReference type="PROSITE" id="PS51166">
    <property type="entry name" value="CBM20"/>
    <property type="match status" value="1"/>
</dbReference>
<dbReference type="SUPFAM" id="SSF49452">
    <property type="entry name" value="Starch-binding domain-like"/>
    <property type="match status" value="1"/>
</dbReference>
<keyword evidence="16" id="KW-1185">Reference proteome</keyword>
<evidence type="ECO:0000259" key="14">
    <source>
        <dbReference type="PROSITE" id="PS51704"/>
    </source>
</evidence>
<feature type="binding site" evidence="10">
    <location>
        <position position="512"/>
    </location>
    <ligand>
        <name>Fe cation</name>
        <dbReference type="ChEBI" id="CHEBI:24875"/>
        <label>2</label>
    </ligand>
</feature>
<evidence type="ECO:0000256" key="4">
    <source>
        <dbReference type="ARBA" id="ARBA00022723"/>
    </source>
</evidence>
<evidence type="ECO:0000256" key="3">
    <source>
        <dbReference type="ARBA" id="ARBA00009303"/>
    </source>
</evidence>
<evidence type="ECO:0000256" key="10">
    <source>
        <dbReference type="HAMAP-Rule" id="MF_03101"/>
    </source>
</evidence>
<dbReference type="STRING" id="670386.D3BAN2"/>
<feature type="domain" description="GP-PDE" evidence="14">
    <location>
        <begin position="956"/>
        <end position="1279"/>
    </location>
</feature>
<dbReference type="PROSITE" id="PS51704">
    <property type="entry name" value="GP_PDE"/>
    <property type="match status" value="1"/>
</dbReference>
<dbReference type="InParanoid" id="D3BAN2"/>
<dbReference type="InterPro" id="IPR000358">
    <property type="entry name" value="RNR_small_fam"/>
</dbReference>
<dbReference type="GO" id="GO:0019135">
    <property type="term" value="F:deoxyhypusine monooxygenase activity"/>
    <property type="evidence" value="ECO:0007669"/>
    <property type="project" value="UniProtKB-UniRule"/>
</dbReference>
<dbReference type="GO" id="GO:0008081">
    <property type="term" value="F:phosphoric diester hydrolase activity"/>
    <property type="evidence" value="ECO:0007669"/>
    <property type="project" value="InterPro"/>
</dbReference>
<dbReference type="InterPro" id="IPR013783">
    <property type="entry name" value="Ig-like_fold"/>
</dbReference>
<dbReference type="SUPFAM" id="SSF47240">
    <property type="entry name" value="Ferritin-like"/>
    <property type="match status" value="1"/>
</dbReference>
<dbReference type="Pfam" id="PF13646">
    <property type="entry name" value="HEAT_2"/>
    <property type="match status" value="2"/>
</dbReference>
<evidence type="ECO:0000256" key="7">
    <source>
        <dbReference type="ARBA" id="ARBA00023004"/>
    </source>
</evidence>
<evidence type="ECO:0000313" key="15">
    <source>
        <dbReference type="EMBL" id="EFA81619.1"/>
    </source>
</evidence>
<evidence type="ECO:0000256" key="8">
    <source>
        <dbReference type="ARBA" id="ARBA00023033"/>
    </source>
</evidence>
<feature type="binding site" evidence="10">
    <location>
        <position position="360"/>
    </location>
    <ligand>
        <name>Fe cation</name>
        <dbReference type="ChEBI" id="CHEBI:24875"/>
        <label>1</label>
    </ligand>
</feature>
<dbReference type="Pfam" id="PF03009">
    <property type="entry name" value="GDPD"/>
    <property type="match status" value="1"/>
</dbReference>
<evidence type="ECO:0000313" key="16">
    <source>
        <dbReference type="Proteomes" id="UP000001396"/>
    </source>
</evidence>
<dbReference type="Gene3D" id="1.25.10.10">
    <property type="entry name" value="Leucine-rich Repeat Variant"/>
    <property type="match status" value="2"/>
</dbReference>
<feature type="binding site" evidence="10">
    <location>
        <position position="480"/>
    </location>
    <ligand>
        <name>Fe cation</name>
        <dbReference type="ChEBI" id="CHEBI:24875"/>
        <label>2</label>
    </ligand>
</feature>
<evidence type="ECO:0000256" key="5">
    <source>
        <dbReference type="ARBA" id="ARBA00022801"/>
    </source>
</evidence>
<keyword evidence="5" id="KW-0378">Hydrolase</keyword>
<feature type="binding site" evidence="10">
    <location>
        <position position="513"/>
    </location>
    <ligand>
        <name>Fe cation</name>
        <dbReference type="ChEBI" id="CHEBI:24875"/>
        <label>2</label>
    </ligand>
</feature>
<keyword evidence="12" id="KW-1133">Transmembrane helix</keyword>
<accession>D3BAN2</accession>
<feature type="binding site" evidence="10">
    <location>
        <position position="479"/>
    </location>
    <ligand>
        <name>Fe cation</name>
        <dbReference type="ChEBI" id="CHEBI:24875"/>
        <label>2</label>
    </ligand>
</feature>
<dbReference type="UniPathway" id="UPA00354"/>
<evidence type="ECO:0000256" key="2">
    <source>
        <dbReference type="ARBA" id="ARBA00005041"/>
    </source>
</evidence>
<protein>
    <recommendedName>
        <fullName evidence="10">Deoxyhypusine hydroxylase</fullName>
        <shortName evidence="10">DOHH</shortName>
        <ecNumber evidence="10">1.14.99.29</ecNumber>
    </recommendedName>
    <alternativeName>
        <fullName evidence="10">Deoxyhypusine dioxygenase</fullName>
    </alternativeName>
    <alternativeName>
        <fullName evidence="10">Deoxyhypusine monooxygenase</fullName>
    </alternativeName>
</protein>
<dbReference type="Gene3D" id="3.20.20.190">
    <property type="entry name" value="Phosphatidylinositol (PI) phosphodiesterase"/>
    <property type="match status" value="1"/>
</dbReference>
<name>D3BAN2_HETP5</name>
<keyword evidence="6 10" id="KW-0560">Oxidoreductase</keyword>
<dbReference type="EMBL" id="ADBJ01000025">
    <property type="protein sequence ID" value="EFA81619.1"/>
    <property type="molecule type" value="Genomic_DNA"/>
</dbReference>
<keyword evidence="4 10" id="KW-0479">Metal-binding</keyword>
<dbReference type="Gene3D" id="2.60.40.10">
    <property type="entry name" value="Immunoglobulins"/>
    <property type="match status" value="1"/>
</dbReference>
<comment type="catalytic activity">
    <reaction evidence="1 10">
        <text>[eIF5A protein]-deoxyhypusine + AH2 + O2 = [eIF5A protein]-hypusine + A + H2O</text>
        <dbReference type="Rhea" id="RHEA:14101"/>
        <dbReference type="Rhea" id="RHEA-COMP:10144"/>
        <dbReference type="Rhea" id="RHEA-COMP:12592"/>
        <dbReference type="ChEBI" id="CHEBI:13193"/>
        <dbReference type="ChEBI" id="CHEBI:15377"/>
        <dbReference type="ChEBI" id="CHEBI:15379"/>
        <dbReference type="ChEBI" id="CHEBI:17499"/>
        <dbReference type="ChEBI" id="CHEBI:82657"/>
        <dbReference type="ChEBI" id="CHEBI:91175"/>
        <dbReference type="EC" id="1.14.99.29"/>
    </reaction>
</comment>
<dbReference type="InterPro" id="IPR004155">
    <property type="entry name" value="PBS_lyase_HEAT"/>
</dbReference>
<dbReference type="GO" id="GO:0009263">
    <property type="term" value="P:deoxyribonucleotide biosynthetic process"/>
    <property type="evidence" value="ECO:0007669"/>
    <property type="project" value="InterPro"/>
</dbReference>
<dbReference type="InterPro" id="IPR012348">
    <property type="entry name" value="RNR-like"/>
</dbReference>
<dbReference type="SMART" id="SM00567">
    <property type="entry name" value="EZ_HEAT"/>
    <property type="match status" value="6"/>
</dbReference>
<comment type="similarity">
    <text evidence="10">Belongs to the deoxyhypusine hydroxylase family.</text>
</comment>
<feature type="repeat" description="HEAT" evidence="11">
    <location>
        <begin position="493"/>
        <end position="533"/>
    </location>
</feature>
<comment type="caution">
    <text evidence="15">The sequence shown here is derived from an EMBL/GenBank/DDBJ whole genome shotgun (WGS) entry which is preliminary data.</text>
</comment>
<evidence type="ECO:0000256" key="12">
    <source>
        <dbReference type="SAM" id="Phobius"/>
    </source>
</evidence>
<feature type="transmembrane region" description="Helical" evidence="12">
    <location>
        <begin position="176"/>
        <end position="197"/>
    </location>
</feature>
<dbReference type="PROSITE" id="PS50077">
    <property type="entry name" value="HEAT_REPEAT"/>
    <property type="match status" value="1"/>
</dbReference>
<dbReference type="InterPro" id="IPR017946">
    <property type="entry name" value="PLC-like_Pdiesterase_TIM-brl"/>
</dbReference>
<dbReference type="InterPro" id="IPR027517">
    <property type="entry name" value="Deoxyhypusine_hydroxylase"/>
</dbReference>
<proteinExistence type="inferred from homology"/>
<keyword evidence="8 10" id="KW-0503">Monooxygenase</keyword>
<dbReference type="InterPro" id="IPR009078">
    <property type="entry name" value="Ferritin-like_SF"/>
</dbReference>
<dbReference type="InterPro" id="IPR030395">
    <property type="entry name" value="GP_PDE_dom"/>
</dbReference>
<dbReference type="EC" id="1.14.99.29" evidence="10"/>
<dbReference type="InterPro" id="IPR011989">
    <property type="entry name" value="ARM-like"/>
</dbReference>
<evidence type="ECO:0000256" key="1">
    <source>
        <dbReference type="ARBA" id="ARBA00000068"/>
    </source>
</evidence>
<keyword evidence="12" id="KW-0812">Transmembrane</keyword>
<dbReference type="InterPro" id="IPR002044">
    <property type="entry name" value="CBM20"/>
</dbReference>
<dbReference type="InterPro" id="IPR051578">
    <property type="entry name" value="GDPD"/>
</dbReference>
<dbReference type="Gene3D" id="1.10.620.20">
    <property type="entry name" value="Ribonucleotide Reductase, subunit A"/>
    <property type="match status" value="1"/>
</dbReference>
<dbReference type="Pfam" id="PF00686">
    <property type="entry name" value="CBM_20"/>
    <property type="match status" value="1"/>
</dbReference>
<dbReference type="InterPro" id="IPR013784">
    <property type="entry name" value="Carb-bd-like_fold"/>
</dbReference>
<dbReference type="Pfam" id="PF00268">
    <property type="entry name" value="Ribonuc_red_sm"/>
    <property type="match status" value="1"/>
</dbReference>
<dbReference type="HAMAP" id="MF_03101">
    <property type="entry name" value="Deoxyhypusine_hydroxylase"/>
    <property type="match status" value="1"/>
</dbReference>
<dbReference type="GeneID" id="31361094"/>
<dbReference type="SUPFAM" id="SSF51695">
    <property type="entry name" value="PLC-like phosphodiesterases"/>
    <property type="match status" value="1"/>
</dbReference>
<reference evidence="15 16" key="1">
    <citation type="journal article" date="2011" name="Genome Res.">
        <title>Phylogeny-wide analysis of social amoeba genomes highlights ancient origins for complex intercellular communication.</title>
        <authorList>
            <person name="Heidel A.J."/>
            <person name="Lawal H.M."/>
            <person name="Felder M."/>
            <person name="Schilde C."/>
            <person name="Helps N.R."/>
            <person name="Tunggal B."/>
            <person name="Rivero F."/>
            <person name="John U."/>
            <person name="Schleicher M."/>
            <person name="Eichinger L."/>
            <person name="Platzer M."/>
            <person name="Noegel A.A."/>
            <person name="Schaap P."/>
            <person name="Gloeckner G."/>
        </authorList>
    </citation>
    <scope>NUCLEOTIDE SEQUENCE [LARGE SCALE GENOMIC DNA]</scope>
    <source>
        <strain evidence="16">ATCC 26659 / Pp 5 / PN500</strain>
    </source>
</reference>
<evidence type="ECO:0000256" key="9">
    <source>
        <dbReference type="ARBA" id="ARBA00023256"/>
    </source>
</evidence>
<evidence type="ECO:0000259" key="13">
    <source>
        <dbReference type="PROSITE" id="PS51166"/>
    </source>
</evidence>
<keyword evidence="7 10" id="KW-0408">Iron</keyword>
<comment type="similarity">
    <text evidence="3">Belongs to the ribonucleoside diphosphate reductase small chain family.</text>
</comment>
<dbReference type="InterPro" id="IPR021133">
    <property type="entry name" value="HEAT_type_2"/>
</dbReference>
<dbReference type="Proteomes" id="UP000001396">
    <property type="component" value="Unassembled WGS sequence"/>
</dbReference>
<feature type="domain" description="CBM20" evidence="13">
    <location>
        <begin position="679"/>
        <end position="793"/>
    </location>
</feature>
<dbReference type="CDD" id="cd01049">
    <property type="entry name" value="RNRR2"/>
    <property type="match status" value="1"/>
</dbReference>
<sequence>MMQNQHEEPKLIEMRNYLFKDIRRISTKNEDMYRLYERAKFKVERWRCHDDTTNIEDLFLLNDVRDWQCKLDDNERYLISNILGFFVSIAGIINENIITHFMSEVQIPEARTFYSMQIAMENIQSEKYSLLIDAYIKDTDEKSKIFNAIESIPCVKRKCEWLLKSMNNSKSLAERLIAFAAVESILYSASFCVILWFHKRSLMPKLSEYYSFIVSNEYTHCEFGRLLYSKLINKLDTEMIESIIRDAVDCEKQIMESETGDSIFAQQHKIEVTPEVVNHLKSTLTDVNQPIAKRFRSLFTLRNLGGRLSIDAMCSALKDDSALLRHEIAYCLGQMTDSHAVDQLITIVGDQNEHPMVRHEAAEALGAIGDTTAYDTLRQHANDITREVAETCQLALSRLEWYTKNEPESVENKSYLSVDPAPSLPTTVPFEEVKKDFLNGELDIFNRYRALFSLRDRGDEASVLALCDGFNDESALLKHEVAFVLGQLQHRAALPALTTVLRDAKESAMVRHEAAEALGAIASTETVPLLEEFVKDAEPIVSESCLIALDVTEYFNNTEEFQYADGIKILLEKKMEIVYFFSIHCRFSCLLHSKLINKLDAETIESIIRDAVDFMVIYITGCDRYHKLCQDHDLNRSSNNNNNHNARPNNCFNSGSMVIVKPPQEPPSNSNNNCASGSSDSCLLTRVTFKVDTPLGELPANQVVAIIGDSLEIGNWNVKGSIELQVTEQNDTHLVWTTTIIFPTSTKINYKYIVVNKSRVPSLLVEWEAAKGSSRSITVEGKDMFVNDGIFGVLGSASQPWIGRGWLPENETQLRVQLQVDENPVKLYNENYSQANLILRIHDPYGLSQDFQLPLLNYSELVLHAPSVEQLGFSASIIAINQNGASSPGILPGELIGRVFIISSQITNKWGKISAPILTEKGIIGEFRCNFIVVLPFVHPLNSLSVLWHSFVEHPNSLIGHRGNGKNNFGINTSAVTENTILSFLTAARFGAKMIEFDLQLTYDNVPVIFHNYEIDIETSEGVIMQETINRLTLEQFLRLKPQKKVDQISNAISHMKKHRLSRSTGDLFSVSDKDSFNPLLSTTQPYSNVIHDRYSTFQEAFTFVPHDVGFMVEIKYPNLLMQNLRKFSAPERNEFVDIILNIVFNEAGERRIAFLTFDPDIAILLRTKQFRYPVLFLVCSDTPSFYSVFDPDVNVNDSRGNSILNAVSFVKTVNLDGIVCDSESILQNHSFVKTVHQENLLLFTYGSKNVDANNVKIQNDLGVDGIIADNLTKLSKKLREEENSIVSAALV</sequence>
<dbReference type="RefSeq" id="XP_020433736.1">
    <property type="nucleotide sequence ID" value="XM_020576487.1"/>
</dbReference>
<dbReference type="GO" id="GO:0046872">
    <property type="term" value="F:metal ion binding"/>
    <property type="evidence" value="ECO:0007669"/>
    <property type="project" value="UniProtKB-KW"/>
</dbReference>
<dbReference type="GO" id="GO:0046475">
    <property type="term" value="P:glycerophospholipid catabolic process"/>
    <property type="evidence" value="ECO:0007669"/>
    <property type="project" value="TreeGrafter"/>
</dbReference>
<dbReference type="CDD" id="cd08572">
    <property type="entry name" value="GDPD_GDE5_like"/>
    <property type="match status" value="1"/>
</dbReference>
<evidence type="ECO:0000256" key="6">
    <source>
        <dbReference type="ARBA" id="ARBA00023002"/>
    </source>
</evidence>
<dbReference type="PANTHER" id="PTHR22958">
    <property type="entry name" value="GLYCEROPHOSPHORYL DIESTER PHOSPHODIESTERASE"/>
    <property type="match status" value="1"/>
</dbReference>
<comment type="function">
    <text evidence="10">Catalyzes the hydroxylation of the N(6)-(4-aminobutyl)-L-lysine intermediate to form hypusine, an essential post-translational modification only found in mature eIF-5A factor.</text>
</comment>
<dbReference type="SMART" id="SM01065">
    <property type="entry name" value="CBM_2"/>
    <property type="match status" value="1"/>
</dbReference>
<dbReference type="GO" id="GO:2001070">
    <property type="term" value="F:starch binding"/>
    <property type="evidence" value="ECO:0007669"/>
    <property type="project" value="InterPro"/>
</dbReference>
<evidence type="ECO:0000256" key="11">
    <source>
        <dbReference type="PROSITE-ProRule" id="PRU00103"/>
    </source>
</evidence>
<feature type="binding site" evidence="10">
    <location>
        <position position="327"/>
    </location>
    <ligand>
        <name>Fe cation</name>
        <dbReference type="ChEBI" id="CHEBI:24875"/>
        <label>1</label>
    </ligand>
</feature>
<keyword evidence="9 10" id="KW-0386">Hypusine biosynthesis</keyword>